<comment type="caution">
    <text evidence="3">The sequence shown here is derived from an EMBL/GenBank/DDBJ whole genome shotgun (WGS) entry which is preliminary data.</text>
</comment>
<dbReference type="CDD" id="cd03509">
    <property type="entry name" value="DesA_FADS-like"/>
    <property type="match status" value="1"/>
</dbReference>
<dbReference type="InterPro" id="IPR005804">
    <property type="entry name" value="FA_desaturase_dom"/>
</dbReference>
<feature type="transmembrane region" description="Helical" evidence="1">
    <location>
        <begin position="72"/>
        <end position="89"/>
    </location>
</feature>
<accession>A0A8J7ULI5</accession>
<dbReference type="Pfam" id="PF00487">
    <property type="entry name" value="FA_desaturase"/>
    <property type="match status" value="1"/>
</dbReference>
<protein>
    <submittedName>
        <fullName evidence="3">Fatty acid desaturase</fullName>
    </submittedName>
</protein>
<feature type="transmembrane region" description="Helical" evidence="1">
    <location>
        <begin position="43"/>
        <end position="60"/>
    </location>
</feature>
<proteinExistence type="predicted"/>
<gene>
    <name evidence="3" type="ORF">J5Y06_19165</name>
</gene>
<name>A0A8J7ULI5_9HYPH</name>
<evidence type="ECO:0000313" key="4">
    <source>
        <dbReference type="Proteomes" id="UP000666240"/>
    </source>
</evidence>
<feature type="transmembrane region" description="Helical" evidence="1">
    <location>
        <begin position="20"/>
        <end position="37"/>
    </location>
</feature>
<keyword evidence="4" id="KW-1185">Reference proteome</keyword>
<sequence length="337" mass="38172">MNQRIRASGRRAPSIEWPTLVLIAACYGGWLLAGLMLWPSTPLLCLLALSLAVAMQSSLMHEASHGHPTRKALVNEILVGLPIGLVYPFRRFKKLHLQHHADENLTDPFDDPESYYRALWQHRTLPAWLQTLLAVNNTMVGRFVIGPVLANVAFLATDLKLIRSGDKAVQKAWKHHALGLAVVLPVIHFGFGLPLWLYVLVPVWLGQSFIAIRTFAEHQWSERPDGRTVIIERSPLSFLFLNNNLHLVHHKNPTVAWYHLPALYKARRAEWQQMNNGYVFPNYLALLKAYAFKAKEPVVHPFLRRAPELGRAFRPRVFSRSMNGAGSVPVPAQPPKE</sequence>
<dbReference type="GO" id="GO:0006629">
    <property type="term" value="P:lipid metabolic process"/>
    <property type="evidence" value="ECO:0007669"/>
    <property type="project" value="InterPro"/>
</dbReference>
<dbReference type="AlphaFoldDB" id="A0A8J7ULI5"/>
<keyword evidence="1" id="KW-1133">Transmembrane helix</keyword>
<feature type="domain" description="Fatty acid desaturase" evidence="2">
    <location>
        <begin position="38"/>
        <end position="278"/>
    </location>
</feature>
<dbReference type="EMBL" id="JAGIYY010000009">
    <property type="protein sequence ID" value="MBP0440774.1"/>
    <property type="molecule type" value="Genomic_DNA"/>
</dbReference>
<keyword evidence="1" id="KW-0472">Membrane</keyword>
<evidence type="ECO:0000256" key="1">
    <source>
        <dbReference type="SAM" id="Phobius"/>
    </source>
</evidence>
<feature type="transmembrane region" description="Helical" evidence="1">
    <location>
        <begin position="178"/>
        <end position="205"/>
    </location>
</feature>
<dbReference type="RefSeq" id="WP_209336806.1">
    <property type="nucleotide sequence ID" value="NZ_JAGIYY010000009.1"/>
</dbReference>
<feature type="transmembrane region" description="Helical" evidence="1">
    <location>
        <begin position="139"/>
        <end position="157"/>
    </location>
</feature>
<organism evidence="3 4">
    <name type="scientific">Tianweitania sediminis</name>
    <dbReference type="NCBI Taxonomy" id="1502156"/>
    <lineage>
        <taxon>Bacteria</taxon>
        <taxon>Pseudomonadati</taxon>
        <taxon>Pseudomonadota</taxon>
        <taxon>Alphaproteobacteria</taxon>
        <taxon>Hyphomicrobiales</taxon>
        <taxon>Phyllobacteriaceae</taxon>
        <taxon>Tianweitania</taxon>
    </lineage>
</organism>
<evidence type="ECO:0000259" key="2">
    <source>
        <dbReference type="Pfam" id="PF00487"/>
    </source>
</evidence>
<reference evidence="3" key="1">
    <citation type="submission" date="2021-03" db="EMBL/GenBank/DDBJ databases">
        <title>Genome sequencing and assembly of Tianweitania sediminis.</title>
        <authorList>
            <person name="Chhetri G."/>
        </authorList>
    </citation>
    <scope>NUCLEOTIDE SEQUENCE</scope>
    <source>
        <strain evidence="3">Z8</strain>
    </source>
</reference>
<dbReference type="Proteomes" id="UP000666240">
    <property type="component" value="Unassembled WGS sequence"/>
</dbReference>
<keyword evidence="1" id="KW-0812">Transmembrane</keyword>
<evidence type="ECO:0000313" key="3">
    <source>
        <dbReference type="EMBL" id="MBP0440774.1"/>
    </source>
</evidence>